<proteinExistence type="predicted"/>
<evidence type="ECO:0000259" key="6">
    <source>
        <dbReference type="SMART" id="SM00922"/>
    </source>
</evidence>
<dbReference type="NCBIfam" id="TIGR01928">
    <property type="entry name" value="menC_lowGC_arch"/>
    <property type="match status" value="1"/>
</dbReference>
<dbReference type="PANTHER" id="PTHR48073:SF5">
    <property type="entry name" value="O-SUCCINYLBENZOATE SYNTHASE"/>
    <property type="match status" value="1"/>
</dbReference>
<evidence type="ECO:0000256" key="4">
    <source>
        <dbReference type="ARBA" id="ARBA00023239"/>
    </source>
</evidence>
<dbReference type="GO" id="GO:0046872">
    <property type="term" value="F:metal ion binding"/>
    <property type="evidence" value="ECO:0007669"/>
    <property type="project" value="UniProtKB-KW"/>
</dbReference>
<evidence type="ECO:0000313" key="7">
    <source>
        <dbReference type="EMBL" id="CAB4559968.1"/>
    </source>
</evidence>
<dbReference type="SMART" id="SM00922">
    <property type="entry name" value="MR_MLE"/>
    <property type="match status" value="1"/>
</dbReference>
<gene>
    <name evidence="7" type="ORF">UFOPK1572_00760</name>
</gene>
<dbReference type="InterPro" id="IPR036849">
    <property type="entry name" value="Enolase-like_C_sf"/>
</dbReference>
<name>A0A6J6DF19_9ZZZZ</name>
<comment type="cofactor">
    <cofactor evidence="1">
        <name>a divalent metal cation</name>
        <dbReference type="ChEBI" id="CHEBI:60240"/>
    </cofactor>
</comment>
<reference evidence="7" key="1">
    <citation type="submission" date="2020-05" db="EMBL/GenBank/DDBJ databases">
        <authorList>
            <person name="Chiriac C."/>
            <person name="Salcher M."/>
            <person name="Ghai R."/>
            <person name="Kavagutti S V."/>
        </authorList>
    </citation>
    <scope>NUCLEOTIDE SEQUENCE</scope>
</reference>
<evidence type="ECO:0000256" key="2">
    <source>
        <dbReference type="ARBA" id="ARBA00022723"/>
    </source>
</evidence>
<dbReference type="InterPro" id="IPR010197">
    <property type="entry name" value="OSBS/NAAAR"/>
</dbReference>
<dbReference type="Pfam" id="PF13378">
    <property type="entry name" value="MR_MLE_C"/>
    <property type="match status" value="1"/>
</dbReference>
<dbReference type="Gene3D" id="3.30.390.10">
    <property type="entry name" value="Enolase-like, N-terminal domain"/>
    <property type="match status" value="1"/>
</dbReference>
<evidence type="ECO:0000256" key="1">
    <source>
        <dbReference type="ARBA" id="ARBA00001968"/>
    </source>
</evidence>
<evidence type="ECO:0000256" key="5">
    <source>
        <dbReference type="ARBA" id="ARBA00029491"/>
    </source>
</evidence>
<dbReference type="SFLD" id="SFLDF00009">
    <property type="entry name" value="o-succinylbenzoate_synthase"/>
    <property type="match status" value="1"/>
</dbReference>
<keyword evidence="3" id="KW-0460">Magnesium</keyword>
<dbReference type="Pfam" id="PF02746">
    <property type="entry name" value="MR_MLE_N"/>
    <property type="match status" value="1"/>
</dbReference>
<organism evidence="7">
    <name type="scientific">freshwater metagenome</name>
    <dbReference type="NCBI Taxonomy" id="449393"/>
    <lineage>
        <taxon>unclassified sequences</taxon>
        <taxon>metagenomes</taxon>
        <taxon>ecological metagenomes</taxon>
    </lineage>
</organism>
<keyword evidence="4" id="KW-0456">Lyase</keyword>
<sequence length="389" mass="43121">MDECTYLVELRFWSVILVTVQIDRIRLVTVPVELSAPLRTSDGMHKSREATLMEITDSHGYVGWGENVAPTGVHYVGESHQDSVQTMRDQFIPLLVSREIAVEEMDPNVWWGTEAFNFAKHALESAVWDLHARKENMSLKNILGGQLDSIVVGVVVGMSDTIDEVVAECVQRRNEGYRRIKIKISPGHDIEVVRQVRAVLGDEYLLQVDANGAYTVEHIEHLNQLDAFNVQFIEQPFAHDDIDSHIALARQGRVRVCMDESISSRKDLEQMLDLGACSVVNIKPSRVGGIGEAVAMHNIVRARGVDAWVGGMLETGIGRASCLAVASLPGFTMTPDLSASRRYFARDITDPFEMHDGEIRVPKGPGIGVVPAPDILASDAIRIETVFER</sequence>
<protein>
    <recommendedName>
        <fullName evidence="5">o-succinylbenzoate synthase</fullName>
        <ecNumber evidence="5">4.2.1.113</ecNumber>
    </recommendedName>
</protein>
<dbReference type="GO" id="GO:0016854">
    <property type="term" value="F:racemase and epimerase activity"/>
    <property type="evidence" value="ECO:0007669"/>
    <property type="project" value="UniProtKB-ARBA"/>
</dbReference>
<dbReference type="EC" id="4.2.1.113" evidence="5"/>
<dbReference type="InterPro" id="IPR013342">
    <property type="entry name" value="Mandelate_racemase_C"/>
</dbReference>
<dbReference type="SUPFAM" id="SSF54826">
    <property type="entry name" value="Enolase N-terminal domain-like"/>
    <property type="match status" value="1"/>
</dbReference>
<dbReference type="Gene3D" id="3.20.20.120">
    <property type="entry name" value="Enolase-like C-terminal domain"/>
    <property type="match status" value="1"/>
</dbReference>
<dbReference type="GO" id="GO:0009234">
    <property type="term" value="P:menaquinone biosynthetic process"/>
    <property type="evidence" value="ECO:0007669"/>
    <property type="project" value="InterPro"/>
</dbReference>
<dbReference type="InterPro" id="IPR013341">
    <property type="entry name" value="Mandelate_racemase_N_dom"/>
</dbReference>
<feature type="domain" description="Mandelate racemase/muconate lactonizing enzyme C-terminal" evidence="6">
    <location>
        <begin position="163"/>
        <end position="255"/>
    </location>
</feature>
<accession>A0A6J6DF19</accession>
<dbReference type="SFLD" id="SFLDS00001">
    <property type="entry name" value="Enolase"/>
    <property type="match status" value="1"/>
</dbReference>
<evidence type="ECO:0000256" key="3">
    <source>
        <dbReference type="ARBA" id="ARBA00022842"/>
    </source>
</evidence>
<dbReference type="AlphaFoldDB" id="A0A6J6DF19"/>
<keyword evidence="2" id="KW-0479">Metal-binding</keyword>
<dbReference type="EMBL" id="CAEZTC010000083">
    <property type="protein sequence ID" value="CAB4559968.1"/>
    <property type="molecule type" value="Genomic_DNA"/>
</dbReference>
<dbReference type="InterPro" id="IPR029065">
    <property type="entry name" value="Enolase_C-like"/>
</dbReference>
<dbReference type="InterPro" id="IPR029017">
    <property type="entry name" value="Enolase-like_N"/>
</dbReference>
<dbReference type="SUPFAM" id="SSF51604">
    <property type="entry name" value="Enolase C-terminal domain-like"/>
    <property type="match status" value="1"/>
</dbReference>
<dbReference type="PANTHER" id="PTHR48073">
    <property type="entry name" value="O-SUCCINYLBENZOATE SYNTHASE-RELATED"/>
    <property type="match status" value="1"/>
</dbReference>
<dbReference type="GO" id="GO:0043748">
    <property type="term" value="F:O-succinylbenzoate synthase activity"/>
    <property type="evidence" value="ECO:0007669"/>
    <property type="project" value="UniProtKB-EC"/>
</dbReference>
<dbReference type="SFLD" id="SFLDG00180">
    <property type="entry name" value="muconate_cycloisomerase"/>
    <property type="match status" value="1"/>
</dbReference>